<proteinExistence type="inferred from homology"/>
<keyword evidence="7" id="KW-0829">Tyrosine-protein kinase</keyword>
<dbReference type="CDD" id="cd05387">
    <property type="entry name" value="BY-kinase"/>
    <property type="match status" value="1"/>
</dbReference>
<dbReference type="InterPro" id="IPR025669">
    <property type="entry name" value="AAA_dom"/>
</dbReference>
<keyword evidence="3" id="KW-0808">Transferase</keyword>
<gene>
    <name evidence="10" type="ORF">MED92_16030</name>
</gene>
<comment type="similarity">
    <text evidence="1">Belongs to the CpsD/CapB family.</text>
</comment>
<dbReference type="InterPro" id="IPR050445">
    <property type="entry name" value="Bact_polysacc_biosynth/exp"/>
</dbReference>
<dbReference type="GO" id="GO:0005886">
    <property type="term" value="C:plasma membrane"/>
    <property type="evidence" value="ECO:0007669"/>
    <property type="project" value="TreeGrafter"/>
</dbReference>
<evidence type="ECO:0000256" key="2">
    <source>
        <dbReference type="ARBA" id="ARBA00011903"/>
    </source>
</evidence>
<dbReference type="Gene3D" id="3.40.50.300">
    <property type="entry name" value="P-loop containing nucleotide triphosphate hydrolases"/>
    <property type="match status" value="1"/>
</dbReference>
<evidence type="ECO:0000256" key="7">
    <source>
        <dbReference type="ARBA" id="ARBA00023137"/>
    </source>
</evidence>
<dbReference type="InterPro" id="IPR005702">
    <property type="entry name" value="Wzc-like_C"/>
</dbReference>
<evidence type="ECO:0000256" key="3">
    <source>
        <dbReference type="ARBA" id="ARBA00022679"/>
    </source>
</evidence>
<dbReference type="Proteomes" id="UP000002171">
    <property type="component" value="Unassembled WGS sequence"/>
</dbReference>
<organism evidence="10 11">
    <name type="scientific">Neptuniibacter caesariensis</name>
    <dbReference type="NCBI Taxonomy" id="207954"/>
    <lineage>
        <taxon>Bacteria</taxon>
        <taxon>Pseudomonadati</taxon>
        <taxon>Pseudomonadota</taxon>
        <taxon>Gammaproteobacteria</taxon>
        <taxon>Oceanospirillales</taxon>
        <taxon>Oceanospirillaceae</taxon>
        <taxon>Neptuniibacter</taxon>
    </lineage>
</organism>
<feature type="domain" description="AAA" evidence="9">
    <location>
        <begin position="92"/>
        <end position="212"/>
    </location>
</feature>
<dbReference type="PANTHER" id="PTHR32309">
    <property type="entry name" value="TYROSINE-PROTEIN KINASE"/>
    <property type="match status" value="1"/>
</dbReference>
<protein>
    <recommendedName>
        <fullName evidence="2">non-specific protein-tyrosine kinase</fullName>
        <ecNumber evidence="2">2.7.10.2</ecNumber>
    </recommendedName>
</protein>
<evidence type="ECO:0000313" key="11">
    <source>
        <dbReference type="Proteomes" id="UP000002171"/>
    </source>
</evidence>
<dbReference type="EMBL" id="AAOW01000028">
    <property type="protein sequence ID" value="EAR59935.1"/>
    <property type="molecule type" value="Genomic_DNA"/>
</dbReference>
<evidence type="ECO:0000313" key="10">
    <source>
        <dbReference type="EMBL" id="EAR59935.1"/>
    </source>
</evidence>
<dbReference type="InterPro" id="IPR027417">
    <property type="entry name" value="P-loop_NTPase"/>
</dbReference>
<dbReference type="Pfam" id="PF13614">
    <property type="entry name" value="AAA_31"/>
    <property type="match status" value="1"/>
</dbReference>
<comment type="caution">
    <text evidence="10">The sequence shown here is derived from an EMBL/GenBank/DDBJ whole genome shotgun (WGS) entry which is preliminary data.</text>
</comment>
<dbReference type="PANTHER" id="PTHR32309:SF13">
    <property type="entry name" value="FERRIC ENTEROBACTIN TRANSPORT PROTEIN FEPE"/>
    <property type="match status" value="1"/>
</dbReference>
<evidence type="ECO:0000256" key="8">
    <source>
        <dbReference type="ARBA" id="ARBA00051245"/>
    </source>
</evidence>
<evidence type="ECO:0000256" key="6">
    <source>
        <dbReference type="ARBA" id="ARBA00022840"/>
    </source>
</evidence>
<sequence length="270" mass="30376">MATIADVVKHAKQNQLVEKEIEQVSRKPIQADSSGHESITYTTTKVVNVSNETLTANRVIAQNKEDPRSTPFHMLRAKVLKELRDNNWNSLAISAPTPGAGKSLVTVNLAMSIAMEVNQTVLIVDMDLRQPSLHKYFSIEPEYGVQDYIENDVSVKEMLINPGVERLSIIPGRKRMLNSSEKLASPKVKALTEELKNRYESRIVIYDLPPLLVSDDVMVFLPYVDCSLLVVESGKNTREEIESSMLIAKEKPLLGTVLNKEVDHRKVYVY</sequence>
<accession>A0A7U8GR95</accession>
<dbReference type="EC" id="2.7.10.2" evidence="2"/>
<keyword evidence="11" id="KW-1185">Reference proteome</keyword>
<dbReference type="OrthoDB" id="9775724at2"/>
<evidence type="ECO:0000259" key="9">
    <source>
        <dbReference type="Pfam" id="PF13614"/>
    </source>
</evidence>
<keyword evidence="4" id="KW-0547">Nucleotide-binding</keyword>
<keyword evidence="5" id="KW-0418">Kinase</keyword>
<name>A0A7U8GR95_NEPCE</name>
<evidence type="ECO:0000256" key="5">
    <source>
        <dbReference type="ARBA" id="ARBA00022777"/>
    </source>
</evidence>
<dbReference type="GO" id="GO:0004713">
    <property type="term" value="F:protein tyrosine kinase activity"/>
    <property type="evidence" value="ECO:0007669"/>
    <property type="project" value="TreeGrafter"/>
</dbReference>
<reference evidence="10 11" key="1">
    <citation type="submission" date="2006-02" db="EMBL/GenBank/DDBJ databases">
        <authorList>
            <person name="Pinhassi J."/>
            <person name="Pedros-Alio C."/>
            <person name="Ferriera S."/>
            <person name="Johnson J."/>
            <person name="Kravitz S."/>
            <person name="Halpern A."/>
            <person name="Remington K."/>
            <person name="Beeson K."/>
            <person name="Tran B."/>
            <person name="Rogers Y.-H."/>
            <person name="Friedman R."/>
            <person name="Venter J.C."/>
        </authorList>
    </citation>
    <scope>NUCLEOTIDE SEQUENCE [LARGE SCALE GENOMIC DNA]</scope>
    <source>
        <strain evidence="10 11">MED92</strain>
    </source>
</reference>
<evidence type="ECO:0000256" key="1">
    <source>
        <dbReference type="ARBA" id="ARBA00007316"/>
    </source>
</evidence>
<dbReference type="AlphaFoldDB" id="A0A7U8GR95"/>
<keyword evidence="6" id="KW-0067">ATP-binding</keyword>
<dbReference type="SUPFAM" id="SSF52540">
    <property type="entry name" value="P-loop containing nucleoside triphosphate hydrolases"/>
    <property type="match status" value="1"/>
</dbReference>
<evidence type="ECO:0000256" key="4">
    <source>
        <dbReference type="ARBA" id="ARBA00022741"/>
    </source>
</evidence>
<comment type="catalytic activity">
    <reaction evidence="8">
        <text>L-tyrosyl-[protein] + ATP = O-phospho-L-tyrosyl-[protein] + ADP + H(+)</text>
        <dbReference type="Rhea" id="RHEA:10596"/>
        <dbReference type="Rhea" id="RHEA-COMP:10136"/>
        <dbReference type="Rhea" id="RHEA-COMP:20101"/>
        <dbReference type="ChEBI" id="CHEBI:15378"/>
        <dbReference type="ChEBI" id="CHEBI:30616"/>
        <dbReference type="ChEBI" id="CHEBI:46858"/>
        <dbReference type="ChEBI" id="CHEBI:61978"/>
        <dbReference type="ChEBI" id="CHEBI:456216"/>
        <dbReference type="EC" id="2.7.10.2"/>
    </reaction>
</comment>